<feature type="domain" description="Saccharopine dehydrogenase NADP binding" evidence="1">
    <location>
        <begin position="4"/>
        <end position="120"/>
    </location>
</feature>
<dbReference type="InterPro" id="IPR005097">
    <property type="entry name" value="Sacchrp_dh_NADP-bd"/>
</dbReference>
<dbReference type="Gene3D" id="3.40.50.720">
    <property type="entry name" value="NAD(P)-binding Rossmann-like Domain"/>
    <property type="match status" value="1"/>
</dbReference>
<name>A0A094IKC8_9GAMM</name>
<dbReference type="SUPFAM" id="SSF51735">
    <property type="entry name" value="NAD(P)-binding Rossmann-fold domains"/>
    <property type="match status" value="1"/>
</dbReference>
<protein>
    <submittedName>
        <fullName evidence="2">Membrane protein</fullName>
    </submittedName>
</protein>
<dbReference type="EMBL" id="JPIN01000012">
    <property type="protein sequence ID" value="KFZ28165.1"/>
    <property type="molecule type" value="Genomic_DNA"/>
</dbReference>
<dbReference type="Pfam" id="PF03435">
    <property type="entry name" value="Sacchrp_dh_NADP"/>
    <property type="match status" value="1"/>
</dbReference>
<dbReference type="STRING" id="1517416.IDAT_11345"/>
<dbReference type="Proteomes" id="UP000053718">
    <property type="component" value="Unassembled WGS sequence"/>
</dbReference>
<reference evidence="2 3" key="1">
    <citation type="submission" date="2014-06" db="EMBL/GenBank/DDBJ databases">
        <title>Draft genome sequence of Idiomarina sp. MCCC 1A10513.</title>
        <authorList>
            <person name="Du J."/>
            <person name="Lai Q."/>
            <person name="Shao Z."/>
        </authorList>
    </citation>
    <scope>NUCLEOTIDE SEQUENCE [LARGE SCALE GENOMIC DNA]</scope>
    <source>
        <strain evidence="2 3">MCCC 1A10513</strain>
    </source>
</reference>
<dbReference type="AlphaFoldDB" id="A0A094IKC8"/>
<dbReference type="InterPro" id="IPR036291">
    <property type="entry name" value="NAD(P)-bd_dom_sf"/>
</dbReference>
<dbReference type="PANTHER" id="PTHR43781:SF1">
    <property type="entry name" value="SACCHAROPINE DEHYDROGENASE"/>
    <property type="match status" value="1"/>
</dbReference>
<evidence type="ECO:0000313" key="3">
    <source>
        <dbReference type="Proteomes" id="UP000053718"/>
    </source>
</evidence>
<evidence type="ECO:0000313" key="2">
    <source>
        <dbReference type="EMBL" id="KFZ28165.1"/>
    </source>
</evidence>
<dbReference type="OrthoDB" id="4420885at2"/>
<organism evidence="2 3">
    <name type="scientific">Pseudidiomarina atlantica</name>
    <dbReference type="NCBI Taxonomy" id="1517416"/>
    <lineage>
        <taxon>Bacteria</taxon>
        <taxon>Pseudomonadati</taxon>
        <taxon>Pseudomonadota</taxon>
        <taxon>Gammaproteobacteria</taxon>
        <taxon>Alteromonadales</taxon>
        <taxon>Idiomarinaceae</taxon>
        <taxon>Pseudidiomarina</taxon>
    </lineage>
</organism>
<accession>A0A094IKC8</accession>
<gene>
    <name evidence="2" type="ORF">IDAT_11345</name>
</gene>
<dbReference type="eggNOG" id="COG3268">
    <property type="taxonomic scope" value="Bacteria"/>
</dbReference>
<dbReference type="PANTHER" id="PTHR43781">
    <property type="entry name" value="SACCHAROPINE DEHYDROGENASE"/>
    <property type="match status" value="1"/>
</dbReference>
<keyword evidence="3" id="KW-1185">Reference proteome</keyword>
<comment type="caution">
    <text evidence="2">The sequence shown here is derived from an EMBL/GenBank/DDBJ whole genome shotgun (WGS) entry which is preliminary data.</text>
</comment>
<proteinExistence type="predicted"/>
<evidence type="ECO:0000259" key="1">
    <source>
        <dbReference type="Pfam" id="PF03435"/>
    </source>
</evidence>
<dbReference type="RefSeq" id="WP_034733648.1">
    <property type="nucleotide sequence ID" value="NZ_JPIN01000012.1"/>
</dbReference>
<sequence length="344" mass="38109">MTWMIYGAYGYTGELVAQYAKERGKQPLLAGRNETKLKAVADRLELPYRVVDLNDKQGLTAALKDVELVVHCAGPFEVTAQPMIDACLQTQTHYLDITGELAVFELAHSHDAEAKKAGVVLCPGVGFDVIPTDCVAAQLKQKLPDATALKLGFESLSRMSRGTAKTSVRRLGEGGAVRRSGTIVNVPLAYRTQRVDFGNGEKLAMTIPWGDVSTAFYTTGIPDIEVYIPASPNLVKRLKRMNYFRWLLRFNWVKNMLEKKIEQQPAGPNEEQLEKAITYVWGEARNAEGKVVTVREKVMNGYKLTSRGAVDVALHVISNKPEGGYFTPANLCGAELIDRYRIKD</sequence>